<keyword evidence="1" id="KW-0175">Coiled coil</keyword>
<accession>A0A516SAM9</accession>
<dbReference type="InterPro" id="IPR011990">
    <property type="entry name" value="TPR-like_helical_dom_sf"/>
</dbReference>
<dbReference type="OrthoDB" id="8875254at2"/>
<dbReference type="EMBL" id="CP041730">
    <property type="protein sequence ID" value="QDQ25207.1"/>
    <property type="molecule type" value="Genomic_DNA"/>
</dbReference>
<evidence type="ECO:0000313" key="3">
    <source>
        <dbReference type="Proteomes" id="UP000317550"/>
    </source>
</evidence>
<dbReference type="Gene3D" id="1.25.40.10">
    <property type="entry name" value="Tetratricopeptide repeat domain"/>
    <property type="match status" value="1"/>
</dbReference>
<evidence type="ECO:0000256" key="1">
    <source>
        <dbReference type="SAM" id="Coils"/>
    </source>
</evidence>
<feature type="coiled-coil region" evidence="1">
    <location>
        <begin position="308"/>
        <end position="335"/>
    </location>
</feature>
<reference evidence="3" key="1">
    <citation type="submission" date="2019-07" db="EMBL/GenBank/DDBJ databases">
        <title>Chitinimonas sp. nov., isolated from Ny-Alesund, arctica soil.</title>
        <authorList>
            <person name="Xu Q."/>
            <person name="Peng F."/>
        </authorList>
    </citation>
    <scope>NUCLEOTIDE SEQUENCE [LARGE SCALE GENOMIC DNA]</scope>
    <source>
        <strain evidence="3">R3-44</strain>
    </source>
</reference>
<dbReference type="SUPFAM" id="SSF48452">
    <property type="entry name" value="TPR-like"/>
    <property type="match status" value="1"/>
</dbReference>
<dbReference type="KEGG" id="cari:FNU76_01910"/>
<evidence type="ECO:0008006" key="4">
    <source>
        <dbReference type="Google" id="ProtNLM"/>
    </source>
</evidence>
<proteinExistence type="predicted"/>
<dbReference type="AlphaFoldDB" id="A0A516SAM9"/>
<evidence type="ECO:0000313" key="2">
    <source>
        <dbReference type="EMBL" id="QDQ25207.1"/>
    </source>
</evidence>
<protein>
    <recommendedName>
        <fullName evidence="4">Tetratricopeptide repeat protein</fullName>
    </recommendedName>
</protein>
<organism evidence="2 3">
    <name type="scientific">Chitinimonas arctica</name>
    <dbReference type="NCBI Taxonomy" id="2594795"/>
    <lineage>
        <taxon>Bacteria</taxon>
        <taxon>Pseudomonadati</taxon>
        <taxon>Pseudomonadota</taxon>
        <taxon>Betaproteobacteria</taxon>
        <taxon>Neisseriales</taxon>
        <taxon>Chitinibacteraceae</taxon>
        <taxon>Chitinimonas</taxon>
    </lineage>
</organism>
<sequence length="417" mass="45294">MTMRARPLYAGLLLWAALGFPVLLSPQHSPAAAAAESQTVRPEIGKPLQAASNLLKAQKYKEALAKIREAEAAAGQTPYEAFVIQRMRGFAAAGAGDAQLAAKSLEAAMASGKMSNGEKLNAMEALVSVFYRAKDYRSTAAWASRYAKEGGSNPQITGLIPQLRYMSGDVAAAAKELLAQVQADEKAGRAPSEEKLQLLANCYLKMNDNNGYVVALEKLVARYPKKSYWTDIISRVQRKSGFSERLSLELYRLKFVTENMVTSNDYMEMSQLALQEGFNAEGKKIVDKGFAAGVLGTGNEAERHKRLNDLAAKRVADEQKMLAQLEKEAQAATDGMGLLNLGVNYIGMGQSAKGLALMEQGMAKDGFKRPDDARLRMGIGYLMAGQKPKALQTLKLVKGTDGSADLARLWTLYAQQH</sequence>
<dbReference type="Proteomes" id="UP000317550">
    <property type="component" value="Chromosome"/>
</dbReference>
<gene>
    <name evidence="2" type="ORF">FNU76_01910</name>
</gene>
<keyword evidence="3" id="KW-1185">Reference proteome</keyword>
<name>A0A516SAM9_9NEIS</name>